<dbReference type="SUPFAM" id="SSF54637">
    <property type="entry name" value="Thioesterase/thiol ester dehydrase-isomerase"/>
    <property type="match status" value="1"/>
</dbReference>
<dbReference type="RefSeq" id="WP_241986957.1">
    <property type="nucleotide sequence ID" value="NZ_FNFU01000005.1"/>
</dbReference>
<accession>A0A1G9B9A2</accession>
<protein>
    <submittedName>
        <fullName evidence="1">Acyl-CoA thioester hydrolase</fullName>
    </submittedName>
</protein>
<dbReference type="CDD" id="cd00586">
    <property type="entry name" value="4HBT"/>
    <property type="match status" value="1"/>
</dbReference>
<dbReference type="STRING" id="386301.SAMN05216282_105106"/>
<keyword evidence="1" id="KW-0378">Hydrolase</keyword>
<organism evidence="1 2">
    <name type="scientific">Cryobacterium psychrotolerans</name>
    <dbReference type="NCBI Taxonomy" id="386301"/>
    <lineage>
        <taxon>Bacteria</taxon>
        <taxon>Bacillati</taxon>
        <taxon>Actinomycetota</taxon>
        <taxon>Actinomycetes</taxon>
        <taxon>Micrococcales</taxon>
        <taxon>Microbacteriaceae</taxon>
        <taxon>Cryobacterium</taxon>
    </lineage>
</organism>
<evidence type="ECO:0000313" key="2">
    <source>
        <dbReference type="Proteomes" id="UP000198701"/>
    </source>
</evidence>
<proteinExistence type="predicted"/>
<dbReference type="AlphaFoldDB" id="A0A1G9B9A2"/>
<keyword evidence="2" id="KW-1185">Reference proteome</keyword>
<evidence type="ECO:0000313" key="1">
    <source>
        <dbReference type="EMBL" id="SDK36101.1"/>
    </source>
</evidence>
<dbReference type="EMBL" id="FNFU01000005">
    <property type="protein sequence ID" value="SDK36101.1"/>
    <property type="molecule type" value="Genomic_DNA"/>
</dbReference>
<gene>
    <name evidence="1" type="ORF">SAMN05216282_105106</name>
</gene>
<dbReference type="InterPro" id="IPR029069">
    <property type="entry name" value="HotDog_dom_sf"/>
</dbReference>
<reference evidence="1 2" key="1">
    <citation type="submission" date="2016-10" db="EMBL/GenBank/DDBJ databases">
        <authorList>
            <person name="de Groot N.N."/>
        </authorList>
    </citation>
    <scope>NUCLEOTIDE SEQUENCE [LARGE SCALE GENOMIC DNA]</scope>
    <source>
        <strain evidence="1 2">CGMCC 1.5382</strain>
    </source>
</reference>
<dbReference type="Gene3D" id="3.10.129.10">
    <property type="entry name" value="Hotdog Thioesterase"/>
    <property type="match status" value="1"/>
</dbReference>
<sequence>MTITTTPSSCSINRRVEWVDTDAGGHQHNSVLLRWAESCEAELFRGLGLPEYFPRAPRVQQSVNFTARLWFGQRVTTTVTLEKIGRTSMAFRFDAYGHEFEGREGSPAAHGTFVTVYIAPGQDQAGPWPQHFLDRLTPDTK</sequence>
<dbReference type="Proteomes" id="UP000198701">
    <property type="component" value="Unassembled WGS sequence"/>
</dbReference>
<dbReference type="Pfam" id="PF13279">
    <property type="entry name" value="4HBT_2"/>
    <property type="match status" value="1"/>
</dbReference>
<dbReference type="GO" id="GO:0016787">
    <property type="term" value="F:hydrolase activity"/>
    <property type="evidence" value="ECO:0007669"/>
    <property type="project" value="UniProtKB-KW"/>
</dbReference>
<name>A0A1G9B9A2_9MICO</name>